<dbReference type="Gene3D" id="3.30.70.100">
    <property type="match status" value="1"/>
</dbReference>
<keyword evidence="3" id="KW-1185">Reference proteome</keyword>
<evidence type="ECO:0000313" key="2">
    <source>
        <dbReference type="EMBL" id="SER83915.1"/>
    </source>
</evidence>
<keyword evidence="2" id="KW-0503">Monooxygenase</keyword>
<sequence>MIIEQRRYELQPGEAAGFERAWSAARETLNNSGHCEQYGVLRNLDSANSYDVQIQWDSLSGLVAGFACGPHYARFQELVGPYDNRIVSQVRSAPVIANRRRGWDEELIGA</sequence>
<reference evidence="2 3" key="1">
    <citation type="submission" date="2016-10" db="EMBL/GenBank/DDBJ databases">
        <authorList>
            <person name="de Groot N.N."/>
        </authorList>
    </citation>
    <scope>NUCLEOTIDE SEQUENCE [LARGE SCALE GENOMIC DNA]</scope>
    <source>
        <strain evidence="2 3">DSM 16859</strain>
    </source>
</reference>
<dbReference type="Pfam" id="PF03992">
    <property type="entry name" value="ABM"/>
    <property type="match status" value="1"/>
</dbReference>
<dbReference type="AlphaFoldDB" id="A0A1H9SH28"/>
<dbReference type="EMBL" id="FOGZ01000013">
    <property type="protein sequence ID" value="SER83915.1"/>
    <property type="molecule type" value="Genomic_DNA"/>
</dbReference>
<protein>
    <submittedName>
        <fullName evidence="2">Quinol monooxygenase YgiN</fullName>
    </submittedName>
</protein>
<dbReference type="InterPro" id="IPR007138">
    <property type="entry name" value="ABM_dom"/>
</dbReference>
<dbReference type="SUPFAM" id="SSF54909">
    <property type="entry name" value="Dimeric alpha+beta barrel"/>
    <property type="match status" value="1"/>
</dbReference>
<organism evidence="2 3">
    <name type="scientific">Propionibacterium cyclohexanicum</name>
    <dbReference type="NCBI Taxonomy" id="64702"/>
    <lineage>
        <taxon>Bacteria</taxon>
        <taxon>Bacillati</taxon>
        <taxon>Actinomycetota</taxon>
        <taxon>Actinomycetes</taxon>
        <taxon>Propionibacteriales</taxon>
        <taxon>Propionibacteriaceae</taxon>
        <taxon>Propionibacterium</taxon>
    </lineage>
</organism>
<gene>
    <name evidence="2" type="ORF">SAMN05443377_11330</name>
</gene>
<dbReference type="STRING" id="64702.SAMN05443377_11330"/>
<feature type="domain" description="ABM" evidence="1">
    <location>
        <begin position="1"/>
        <end position="77"/>
    </location>
</feature>
<dbReference type="GO" id="GO:0004497">
    <property type="term" value="F:monooxygenase activity"/>
    <property type="evidence" value="ECO:0007669"/>
    <property type="project" value="UniProtKB-KW"/>
</dbReference>
<dbReference type="Proteomes" id="UP000198815">
    <property type="component" value="Unassembled WGS sequence"/>
</dbReference>
<accession>A0A1H9SH28</accession>
<name>A0A1H9SH28_9ACTN</name>
<keyword evidence="2" id="KW-0560">Oxidoreductase</keyword>
<dbReference type="InterPro" id="IPR011008">
    <property type="entry name" value="Dimeric_a/b-barrel"/>
</dbReference>
<dbReference type="RefSeq" id="WP_091969619.1">
    <property type="nucleotide sequence ID" value="NZ_FOGZ01000013.1"/>
</dbReference>
<proteinExistence type="predicted"/>
<evidence type="ECO:0000313" key="3">
    <source>
        <dbReference type="Proteomes" id="UP000198815"/>
    </source>
</evidence>
<evidence type="ECO:0000259" key="1">
    <source>
        <dbReference type="Pfam" id="PF03992"/>
    </source>
</evidence>